<name>A0A0S4UBI4_RALSL</name>
<feature type="domain" description="Actin homologue MreB-like C-terminal" evidence="2">
    <location>
        <begin position="178"/>
        <end position="295"/>
    </location>
</feature>
<dbReference type="SUPFAM" id="SSF53067">
    <property type="entry name" value="Actin-like ATPase domain"/>
    <property type="match status" value="2"/>
</dbReference>
<gene>
    <name evidence="3" type="ORF">PSS4_v1_1070021</name>
</gene>
<feature type="domain" description="Actin-like protein N-terminal" evidence="1">
    <location>
        <begin position="8"/>
        <end position="157"/>
    </location>
</feature>
<evidence type="ECO:0000313" key="3">
    <source>
        <dbReference type="EMBL" id="CUV19588.1"/>
    </source>
</evidence>
<organism evidence="3">
    <name type="scientific">Ralstonia solanacearum</name>
    <name type="common">Pseudomonas solanacearum</name>
    <dbReference type="NCBI Taxonomy" id="305"/>
    <lineage>
        <taxon>Bacteria</taxon>
        <taxon>Pseudomonadati</taxon>
        <taxon>Pseudomonadota</taxon>
        <taxon>Betaproteobacteria</taxon>
        <taxon>Burkholderiales</taxon>
        <taxon>Burkholderiaceae</taxon>
        <taxon>Ralstonia</taxon>
        <taxon>Ralstonia solanacearum species complex</taxon>
    </lineage>
</organism>
<dbReference type="Pfam" id="PF17989">
    <property type="entry name" value="ALP_N"/>
    <property type="match status" value="1"/>
</dbReference>
<reference evidence="3" key="1">
    <citation type="submission" date="2015-10" db="EMBL/GenBank/DDBJ databases">
        <authorList>
            <person name="Gilbert D.G."/>
        </authorList>
    </citation>
    <scope>NUCLEOTIDE SEQUENCE</scope>
    <source>
        <strain evidence="3">Phyl III-seqv23</strain>
    </source>
</reference>
<proteinExistence type="predicted"/>
<accession>A0A0S4UBI4</accession>
<dbReference type="NCBIfam" id="TIGR03739">
    <property type="entry name" value="PRTRC_D"/>
    <property type="match status" value="1"/>
</dbReference>
<dbReference type="InterPro" id="IPR040607">
    <property type="entry name" value="ALP_N"/>
</dbReference>
<sequence length="332" mass="35972">MKVPLFANDIGYGNNKFAFPMGSEIKLGMFPSLAPPAAPRALANHGNGILKARDVITVTVDGAEYEVGPGVSLSSAYGQTGRTLSEDFVTKPEYAALLGGALRYAQVSEVGQLILGLPVHTTQKYASYLRDRFTGSLDFGGSPIEVRSVICLPQPLGALVTFMRQQNVKFDADNAYLVIDPGYFTIDWIVAQGFVMDDNRSGGVPGGSSKIYQQIASLIEQDEGEPVTGIERIDKCLRENKPMLFFDKEIDLAPYLEKARSVCQLAVKEIQTRVGRTEDIRAIILAGGGSALYAPTIRAAFPRTPIHALASPCFANVSGFFDIGRTRQTKQI</sequence>
<dbReference type="Gene3D" id="3.30.420.40">
    <property type="match status" value="2"/>
</dbReference>
<dbReference type="EMBL" id="LN899821">
    <property type="protein sequence ID" value="CUV19588.1"/>
    <property type="molecule type" value="Genomic_DNA"/>
</dbReference>
<dbReference type="InterPro" id="IPR049067">
    <property type="entry name" value="MreB-like_C"/>
</dbReference>
<dbReference type="Pfam" id="PF21522">
    <property type="entry name" value="MreB-like_C"/>
    <property type="match status" value="1"/>
</dbReference>
<dbReference type="InterPro" id="IPR043129">
    <property type="entry name" value="ATPase_NBD"/>
</dbReference>
<dbReference type="InterPro" id="IPR022389">
    <property type="entry name" value="PRTRC_protein-D"/>
</dbReference>
<dbReference type="AlphaFoldDB" id="A0A0S4UBI4"/>
<evidence type="ECO:0000259" key="1">
    <source>
        <dbReference type="Pfam" id="PF17989"/>
    </source>
</evidence>
<protein>
    <submittedName>
        <fullName evidence="3">Uncharacterized protein</fullName>
    </submittedName>
</protein>
<evidence type="ECO:0000259" key="2">
    <source>
        <dbReference type="Pfam" id="PF21522"/>
    </source>
</evidence>